<accession>A0A1Q6DVE1</accession>
<dbReference type="Gene3D" id="3.40.50.10710">
    <property type="entry name" value="Metallo-hydrolase/oxidoreductase"/>
    <property type="match status" value="1"/>
</dbReference>
<dbReference type="InParanoid" id="A0A1Q6DVE1"/>
<protein>
    <submittedName>
        <fullName evidence="2">mRNA degradation ribonuclease J1/J2</fullName>
    </submittedName>
</protein>
<proteinExistence type="predicted"/>
<organism evidence="2 3">
    <name type="scientific">Methanohalarchaeum thermophilum</name>
    <dbReference type="NCBI Taxonomy" id="1903181"/>
    <lineage>
        <taxon>Archaea</taxon>
        <taxon>Methanobacteriati</taxon>
        <taxon>Methanobacteriota</taxon>
        <taxon>Methanonatronarchaeia</taxon>
        <taxon>Methanonatronarchaeales</taxon>
        <taxon>Methanonatronarchaeaceae</taxon>
        <taxon>Candidatus Methanohalarchaeum</taxon>
    </lineage>
</organism>
<dbReference type="Gene3D" id="3.60.15.10">
    <property type="entry name" value="Ribonuclease Z/Hydroxyacylglutathione hydrolase-like"/>
    <property type="match status" value="1"/>
</dbReference>
<dbReference type="Proteomes" id="UP000185744">
    <property type="component" value="Unassembled WGS sequence"/>
</dbReference>
<sequence length="61" mass="7136">MGMPQYKAHASGHVDPNQLKNAIEEINFNKVVPVHTESQRQFERFISDFEYRCKATIELKN</sequence>
<keyword evidence="3" id="KW-1185">Reference proteome</keyword>
<reference evidence="2" key="1">
    <citation type="submission" date="2016-12" db="EMBL/GenBank/DDBJ databases">
        <title>Discovery of methanogenic haloarchaea.</title>
        <authorList>
            <person name="Sorokin D.Y."/>
            <person name="Makarova K.S."/>
            <person name="Abbas B."/>
            <person name="Ferrer M."/>
            <person name="Golyshin P.N."/>
        </authorList>
    </citation>
    <scope>NUCLEOTIDE SEQUENCE [LARGE SCALE GENOMIC DNA]</scope>
    <source>
        <strain evidence="2">HMET1</strain>
    </source>
</reference>
<name>A0A1Q6DVE1_METT1</name>
<feature type="domain" description="Zn-dependent metallo-hydrolase RNA specificity" evidence="1">
    <location>
        <begin position="9"/>
        <end position="42"/>
    </location>
</feature>
<gene>
    <name evidence="2" type="ORF">BTN85_0829</name>
</gene>
<dbReference type="InterPro" id="IPR011108">
    <property type="entry name" value="RMMBL"/>
</dbReference>
<evidence type="ECO:0000259" key="1">
    <source>
        <dbReference type="Pfam" id="PF07521"/>
    </source>
</evidence>
<comment type="caution">
    <text evidence="2">The sequence shown here is derived from an EMBL/GenBank/DDBJ whole genome shotgun (WGS) entry which is preliminary data.</text>
</comment>
<evidence type="ECO:0000313" key="3">
    <source>
        <dbReference type="Proteomes" id="UP000185744"/>
    </source>
</evidence>
<dbReference type="InterPro" id="IPR042173">
    <property type="entry name" value="RNase_J_2"/>
</dbReference>
<dbReference type="InterPro" id="IPR036866">
    <property type="entry name" value="RibonucZ/Hydroxyglut_hydro"/>
</dbReference>
<dbReference type="AlphaFoldDB" id="A0A1Q6DVE1"/>
<evidence type="ECO:0000313" key="2">
    <source>
        <dbReference type="EMBL" id="OKY78339.1"/>
    </source>
</evidence>
<dbReference type="EMBL" id="MSDW01000001">
    <property type="protein sequence ID" value="OKY78339.1"/>
    <property type="molecule type" value="Genomic_DNA"/>
</dbReference>
<dbReference type="Pfam" id="PF07521">
    <property type="entry name" value="RMMBL"/>
    <property type="match status" value="1"/>
</dbReference>